<dbReference type="Proteomes" id="UP000055024">
    <property type="component" value="Unassembled WGS sequence"/>
</dbReference>
<accession>A0A0V1DTW4</accession>
<sequence>LGTSSPTEARKGQLGEQDPHQATVRDNPQSNSWGAHMKPNFTYAIYVQGPKSSLSLLFGWWFSL</sequence>
<feature type="non-terminal residue" evidence="2">
    <location>
        <position position="64"/>
    </location>
</feature>
<feature type="compositionally biased region" description="Basic and acidic residues" evidence="1">
    <location>
        <begin position="8"/>
        <end position="19"/>
    </location>
</feature>
<organism evidence="2 3">
    <name type="scientific">Trichinella zimbabwensis</name>
    <dbReference type="NCBI Taxonomy" id="268475"/>
    <lineage>
        <taxon>Eukaryota</taxon>
        <taxon>Metazoa</taxon>
        <taxon>Ecdysozoa</taxon>
        <taxon>Nematoda</taxon>
        <taxon>Enoplea</taxon>
        <taxon>Dorylaimia</taxon>
        <taxon>Trichinellida</taxon>
        <taxon>Trichinellidae</taxon>
        <taxon>Trichinella</taxon>
    </lineage>
</organism>
<comment type="caution">
    <text evidence="2">The sequence shown here is derived from an EMBL/GenBank/DDBJ whole genome shotgun (WGS) entry which is preliminary data.</text>
</comment>
<name>A0A0V1DTW4_9BILA</name>
<keyword evidence="3" id="KW-1185">Reference proteome</keyword>
<feature type="region of interest" description="Disordered" evidence="1">
    <location>
        <begin position="1"/>
        <end position="33"/>
    </location>
</feature>
<dbReference type="AlphaFoldDB" id="A0A0V1DTW4"/>
<evidence type="ECO:0000256" key="1">
    <source>
        <dbReference type="SAM" id="MobiDB-lite"/>
    </source>
</evidence>
<evidence type="ECO:0000313" key="3">
    <source>
        <dbReference type="Proteomes" id="UP000055024"/>
    </source>
</evidence>
<proteinExistence type="predicted"/>
<feature type="compositionally biased region" description="Polar residues" evidence="1">
    <location>
        <begin position="24"/>
        <end position="33"/>
    </location>
</feature>
<evidence type="ECO:0000313" key="2">
    <source>
        <dbReference type="EMBL" id="KRY64758.1"/>
    </source>
</evidence>
<dbReference type="EMBL" id="JYDP01007689">
    <property type="protein sequence ID" value="KRY64758.1"/>
    <property type="molecule type" value="Genomic_DNA"/>
</dbReference>
<reference evidence="2 3" key="1">
    <citation type="submission" date="2015-01" db="EMBL/GenBank/DDBJ databases">
        <title>Evolution of Trichinella species and genotypes.</title>
        <authorList>
            <person name="Korhonen P.K."/>
            <person name="Edoardo P."/>
            <person name="Giuseppe L.R."/>
            <person name="Gasser R.B."/>
        </authorList>
    </citation>
    <scope>NUCLEOTIDE SEQUENCE [LARGE SCALE GENOMIC DNA]</scope>
    <source>
        <strain evidence="2">ISS1029</strain>
    </source>
</reference>
<gene>
    <name evidence="2" type="ORF">T11_7251</name>
</gene>
<feature type="non-terminal residue" evidence="2">
    <location>
        <position position="1"/>
    </location>
</feature>
<protein>
    <submittedName>
        <fullName evidence="2">Uncharacterized protein</fullName>
    </submittedName>
</protein>